<feature type="compositionally biased region" description="Acidic residues" evidence="1">
    <location>
        <begin position="101"/>
        <end position="110"/>
    </location>
</feature>
<protein>
    <submittedName>
        <fullName evidence="2">Uncharacterized protein</fullName>
    </submittedName>
</protein>
<reference evidence="3" key="1">
    <citation type="journal article" date="2015" name="BMC Genomics">
        <title>Genomic and transcriptomic analysis of the endophytic fungus Pestalotiopsis fici reveals its lifestyle and high potential for synthesis of natural products.</title>
        <authorList>
            <person name="Wang X."/>
            <person name="Zhang X."/>
            <person name="Liu L."/>
            <person name="Xiang M."/>
            <person name="Wang W."/>
            <person name="Sun X."/>
            <person name="Che Y."/>
            <person name="Guo L."/>
            <person name="Liu G."/>
            <person name="Guo L."/>
            <person name="Wang C."/>
            <person name="Yin W.B."/>
            <person name="Stadler M."/>
            <person name="Zhang X."/>
            <person name="Liu X."/>
        </authorList>
    </citation>
    <scope>NUCLEOTIDE SEQUENCE [LARGE SCALE GENOMIC DNA]</scope>
    <source>
        <strain evidence="3">W106-1 / CGMCC3.15140</strain>
    </source>
</reference>
<dbReference type="HOGENOM" id="CLU_2171921_0_0_1"/>
<dbReference type="AlphaFoldDB" id="W3X3G7"/>
<sequence>MSSSQSADKGASAHIQGHSPNVDPTKTASKQSLKDCNGLTTWQQCMIDAQERMLEDQRVMMTMLQRILEQQEEILSVLERHERLERNSSLTSLASDSGSGSDDESMADNK</sequence>
<dbReference type="EMBL" id="KI912114">
    <property type="protein sequence ID" value="ETS79686.1"/>
    <property type="molecule type" value="Genomic_DNA"/>
</dbReference>
<proteinExistence type="predicted"/>
<dbReference type="RefSeq" id="XP_007836311.1">
    <property type="nucleotide sequence ID" value="XM_007838120.1"/>
</dbReference>
<gene>
    <name evidence="2" type="ORF">PFICI_09539</name>
</gene>
<dbReference type="InParanoid" id="W3X3G7"/>
<keyword evidence="3" id="KW-1185">Reference proteome</keyword>
<dbReference type="KEGG" id="pfy:PFICI_09539"/>
<dbReference type="Proteomes" id="UP000030651">
    <property type="component" value="Unassembled WGS sequence"/>
</dbReference>
<feature type="region of interest" description="Disordered" evidence="1">
    <location>
        <begin position="1"/>
        <end position="33"/>
    </location>
</feature>
<feature type="compositionally biased region" description="Low complexity" evidence="1">
    <location>
        <begin position="88"/>
        <end position="100"/>
    </location>
</feature>
<feature type="compositionally biased region" description="Polar residues" evidence="1">
    <location>
        <begin position="18"/>
        <end position="31"/>
    </location>
</feature>
<accession>W3X3G7</accession>
<evidence type="ECO:0000313" key="2">
    <source>
        <dbReference type="EMBL" id="ETS79686.1"/>
    </source>
</evidence>
<name>W3X3G7_PESFW</name>
<dbReference type="GeneID" id="19274552"/>
<feature type="region of interest" description="Disordered" evidence="1">
    <location>
        <begin position="83"/>
        <end position="110"/>
    </location>
</feature>
<evidence type="ECO:0000256" key="1">
    <source>
        <dbReference type="SAM" id="MobiDB-lite"/>
    </source>
</evidence>
<evidence type="ECO:0000313" key="3">
    <source>
        <dbReference type="Proteomes" id="UP000030651"/>
    </source>
</evidence>
<organism evidence="2 3">
    <name type="scientific">Pestalotiopsis fici (strain W106-1 / CGMCC3.15140)</name>
    <dbReference type="NCBI Taxonomy" id="1229662"/>
    <lineage>
        <taxon>Eukaryota</taxon>
        <taxon>Fungi</taxon>
        <taxon>Dikarya</taxon>
        <taxon>Ascomycota</taxon>
        <taxon>Pezizomycotina</taxon>
        <taxon>Sordariomycetes</taxon>
        <taxon>Xylariomycetidae</taxon>
        <taxon>Amphisphaeriales</taxon>
        <taxon>Sporocadaceae</taxon>
        <taxon>Pestalotiopsis</taxon>
    </lineage>
</organism>